<dbReference type="SUPFAM" id="SSF53474">
    <property type="entry name" value="alpha/beta-Hydrolases"/>
    <property type="match status" value="1"/>
</dbReference>
<sequence length="210" mass="23601">MGDTAFWTPELFMAELDNLRDVLGIENFDLLGYSWGGMLAAHPVSLTRWMKSTNELLKGLPAEIQETIRVCEEEDKTHSSEFEAAANEFNKRFSCRLDTTPRELIAAIQDATKDPTVQMTMFGLSDFNVTGSLRTLSLEDDLKKLTAEVVPGGILLMNGYFDVAQDDCMLPFFTEPSAKVKWIRFGLSSHCPQLEETEKFVTALGKFLQD</sequence>
<dbReference type="Gene3D" id="3.40.50.1820">
    <property type="entry name" value="alpha/beta hydrolase"/>
    <property type="match status" value="2"/>
</dbReference>
<accession>A0A6V8HAI7</accession>
<evidence type="ECO:0008006" key="3">
    <source>
        <dbReference type="Google" id="ProtNLM"/>
    </source>
</evidence>
<dbReference type="Proteomes" id="UP000053095">
    <property type="component" value="Unassembled WGS sequence"/>
</dbReference>
<gene>
    <name evidence="1" type="ORF">TCE0_033r09166</name>
</gene>
<evidence type="ECO:0000313" key="1">
    <source>
        <dbReference type="EMBL" id="GAM38442.1"/>
    </source>
</evidence>
<proteinExistence type="predicted"/>
<dbReference type="EMBL" id="DF933829">
    <property type="protein sequence ID" value="GAM38442.1"/>
    <property type="molecule type" value="Genomic_DNA"/>
</dbReference>
<evidence type="ECO:0000313" key="2">
    <source>
        <dbReference type="Proteomes" id="UP000053095"/>
    </source>
</evidence>
<keyword evidence="2" id="KW-1185">Reference proteome</keyword>
<comment type="caution">
    <text evidence="1">The sequence shown here is derived from an EMBL/GenBank/DDBJ whole genome shotgun (WGS) entry which is preliminary data.</text>
</comment>
<dbReference type="AlphaFoldDB" id="A0A6V8HAI7"/>
<name>A0A6V8HAI7_TALPI</name>
<protein>
    <recommendedName>
        <fullName evidence="3">AB hydrolase-1 domain-containing protein</fullName>
    </recommendedName>
</protein>
<reference evidence="2" key="1">
    <citation type="journal article" date="2015" name="Genome Announc.">
        <title>Draft genome sequence of Talaromyces cellulolyticus strain Y-94, a source of lignocellulosic biomass-degrading enzymes.</title>
        <authorList>
            <person name="Fujii T."/>
            <person name="Koike H."/>
            <person name="Sawayama S."/>
            <person name="Yano S."/>
            <person name="Inoue H."/>
        </authorList>
    </citation>
    <scope>NUCLEOTIDE SEQUENCE [LARGE SCALE GENOMIC DNA]</scope>
    <source>
        <strain evidence="2">Y-94</strain>
    </source>
</reference>
<dbReference type="InterPro" id="IPR029058">
    <property type="entry name" value="AB_hydrolase_fold"/>
</dbReference>
<organism evidence="1 2">
    <name type="scientific">Talaromyces pinophilus</name>
    <name type="common">Penicillium pinophilum</name>
    <dbReference type="NCBI Taxonomy" id="128442"/>
    <lineage>
        <taxon>Eukaryota</taxon>
        <taxon>Fungi</taxon>
        <taxon>Dikarya</taxon>
        <taxon>Ascomycota</taxon>
        <taxon>Pezizomycotina</taxon>
        <taxon>Eurotiomycetes</taxon>
        <taxon>Eurotiomycetidae</taxon>
        <taxon>Eurotiales</taxon>
        <taxon>Trichocomaceae</taxon>
        <taxon>Talaromyces</taxon>
        <taxon>Talaromyces sect. Talaromyces</taxon>
    </lineage>
</organism>